<reference evidence="1" key="1">
    <citation type="submission" date="2022-12" db="EMBL/GenBank/DDBJ databases">
        <authorList>
            <person name="Petersen C."/>
        </authorList>
    </citation>
    <scope>NUCLEOTIDE SEQUENCE</scope>
    <source>
        <strain evidence="1">IBT 29677</strain>
    </source>
</reference>
<dbReference type="Proteomes" id="UP001147747">
    <property type="component" value="Unassembled WGS sequence"/>
</dbReference>
<dbReference type="OrthoDB" id="3009558at2759"/>
<dbReference type="AlphaFoldDB" id="A0A9W9VZT8"/>
<dbReference type="RefSeq" id="XP_056488102.1">
    <property type="nucleotide sequence ID" value="XM_056632551.1"/>
</dbReference>
<gene>
    <name evidence="1" type="ORF">N7509_007914</name>
</gene>
<evidence type="ECO:0000313" key="1">
    <source>
        <dbReference type="EMBL" id="KAJ5392424.1"/>
    </source>
</evidence>
<evidence type="ECO:0000313" key="2">
    <source>
        <dbReference type="Proteomes" id="UP001147747"/>
    </source>
</evidence>
<organism evidence="1 2">
    <name type="scientific">Penicillium cosmopolitanum</name>
    <dbReference type="NCBI Taxonomy" id="1131564"/>
    <lineage>
        <taxon>Eukaryota</taxon>
        <taxon>Fungi</taxon>
        <taxon>Dikarya</taxon>
        <taxon>Ascomycota</taxon>
        <taxon>Pezizomycotina</taxon>
        <taxon>Eurotiomycetes</taxon>
        <taxon>Eurotiomycetidae</taxon>
        <taxon>Eurotiales</taxon>
        <taxon>Aspergillaceae</taxon>
        <taxon>Penicillium</taxon>
    </lineage>
</organism>
<sequence length="515" mass="57073">MTNPYHYPPIPADCVDSFKPGLPPPRDLNLGRTHSDKWGPQELASARALRETHVHPDNERLLRTHHRSLVACPFVYQATETGGNQIWVVSIEPSVPIYDTHAAGRAIHIQPEFLLPELSHTYQGTRKDPLHRSINPRRFLPASELELLRRFFPAAIGARVLISGFLIVLFRNQKDIEASWLEGCVHSFGLLRLGYDVAVHYPTETVAESGNAVADAKNGSATPLGLKLKFLDDSEGITVPTHAFVDIETPQDNIPRKEASCWAKTKAALSKSTAMKFKEYFKGGIESDISTGKKCVKVGNISTTFDHHVVPSSTFPQTIDHDTSIVTGDQLPRVLNPPRAPRIVGWGEYCHALDGHSAFAMALNTLLSESDGREKEDQEEEAEIRRDLFGTMQKVVVEGVEYLWNRKSRTQSAALLWRAMHDGTEMEGLSGSVLCLGQPTDPICHAVLVKHFETPICPQNFEPSDKVSARGDVAWGSIKGGFLLPPEIRNAEIICEGDESTAIPEDVQTWDVEFV</sequence>
<reference evidence="1" key="2">
    <citation type="journal article" date="2023" name="IMA Fungus">
        <title>Comparative genomic study of the Penicillium genus elucidates a diverse pangenome and 15 lateral gene transfer events.</title>
        <authorList>
            <person name="Petersen C."/>
            <person name="Sorensen T."/>
            <person name="Nielsen M.R."/>
            <person name="Sondergaard T.E."/>
            <person name="Sorensen J.L."/>
            <person name="Fitzpatrick D.A."/>
            <person name="Frisvad J.C."/>
            <person name="Nielsen K.L."/>
        </authorList>
    </citation>
    <scope>NUCLEOTIDE SEQUENCE</scope>
    <source>
        <strain evidence="1">IBT 29677</strain>
    </source>
</reference>
<comment type="caution">
    <text evidence="1">The sequence shown here is derived from an EMBL/GenBank/DDBJ whole genome shotgun (WGS) entry which is preliminary data.</text>
</comment>
<dbReference type="EMBL" id="JAPZBU010000008">
    <property type="protein sequence ID" value="KAJ5392424.1"/>
    <property type="molecule type" value="Genomic_DNA"/>
</dbReference>
<proteinExistence type="predicted"/>
<protein>
    <submittedName>
        <fullName evidence="1">Uncharacterized protein</fullName>
    </submittedName>
</protein>
<name>A0A9W9VZT8_9EURO</name>
<accession>A0A9W9VZT8</accession>
<dbReference type="GeneID" id="81371531"/>
<keyword evidence="2" id="KW-1185">Reference proteome</keyword>